<dbReference type="GO" id="GO:0016787">
    <property type="term" value="F:hydrolase activity"/>
    <property type="evidence" value="ECO:0007669"/>
    <property type="project" value="InterPro"/>
</dbReference>
<comment type="caution">
    <text evidence="2">The sequence shown here is derived from an EMBL/GenBank/DDBJ whole genome shotgun (WGS) entry which is preliminary data.</text>
</comment>
<dbReference type="Gene3D" id="3.20.20.140">
    <property type="entry name" value="Metal-dependent hydrolases"/>
    <property type="match status" value="1"/>
</dbReference>
<proteinExistence type="predicted"/>
<dbReference type="InterPro" id="IPR006680">
    <property type="entry name" value="Amidohydro-rel"/>
</dbReference>
<reference evidence="2" key="1">
    <citation type="journal article" date="2014" name="Front. Microbiol.">
        <title>High frequency of phylogenetically diverse reductive dehalogenase-homologous genes in deep subseafloor sedimentary metagenomes.</title>
        <authorList>
            <person name="Kawai M."/>
            <person name="Futagami T."/>
            <person name="Toyoda A."/>
            <person name="Takaki Y."/>
            <person name="Nishi S."/>
            <person name="Hori S."/>
            <person name="Arai W."/>
            <person name="Tsubouchi T."/>
            <person name="Morono Y."/>
            <person name="Uchiyama I."/>
            <person name="Ito T."/>
            <person name="Fujiyama A."/>
            <person name="Inagaki F."/>
            <person name="Takami H."/>
        </authorList>
    </citation>
    <scope>NUCLEOTIDE SEQUENCE</scope>
    <source>
        <strain evidence="2">Expedition CK06-06</strain>
    </source>
</reference>
<feature type="non-terminal residue" evidence="2">
    <location>
        <position position="1"/>
    </location>
</feature>
<accession>X0ZSG6</accession>
<gene>
    <name evidence="2" type="ORF">S01H1_79230</name>
</gene>
<dbReference type="Pfam" id="PF04909">
    <property type="entry name" value="Amidohydro_2"/>
    <property type="match status" value="1"/>
</dbReference>
<evidence type="ECO:0000313" key="2">
    <source>
        <dbReference type="EMBL" id="GAG51171.1"/>
    </source>
</evidence>
<protein>
    <recommendedName>
        <fullName evidence="1">Amidohydrolase-related domain-containing protein</fullName>
    </recommendedName>
</protein>
<dbReference type="AlphaFoldDB" id="X0ZSG6"/>
<evidence type="ECO:0000259" key="1">
    <source>
        <dbReference type="Pfam" id="PF04909"/>
    </source>
</evidence>
<name>X0ZSG6_9ZZZZ</name>
<organism evidence="2">
    <name type="scientific">marine sediment metagenome</name>
    <dbReference type="NCBI Taxonomy" id="412755"/>
    <lineage>
        <taxon>unclassified sequences</taxon>
        <taxon>metagenomes</taxon>
        <taxon>ecological metagenomes</taxon>
    </lineage>
</organism>
<dbReference type="EMBL" id="BARS01053391">
    <property type="protein sequence ID" value="GAG51171.1"/>
    <property type="molecule type" value="Genomic_DNA"/>
</dbReference>
<sequence length="132" mass="15234">QESLPQLADDPGLCFDTAAVMNPDVHRFALETLGPERVVFGTDSPILFMRGRRRWEGRTYVNHTSYPFYFNKDREPPAVEAGYTLYLYESLRAIKQACRELGLTRRQIESIFYDNARRLLGSTGSERLEDQP</sequence>
<dbReference type="SUPFAM" id="SSF51556">
    <property type="entry name" value="Metallo-dependent hydrolases"/>
    <property type="match status" value="1"/>
</dbReference>
<dbReference type="InterPro" id="IPR032466">
    <property type="entry name" value="Metal_Hydrolase"/>
</dbReference>
<feature type="domain" description="Amidohydrolase-related" evidence="1">
    <location>
        <begin position="19"/>
        <end position="121"/>
    </location>
</feature>